<organism evidence="3 4">
    <name type="scientific">Companilactobacillus heilongjiangensis</name>
    <dbReference type="NCBI Taxonomy" id="1074467"/>
    <lineage>
        <taxon>Bacteria</taxon>
        <taxon>Bacillati</taxon>
        <taxon>Bacillota</taxon>
        <taxon>Bacilli</taxon>
        <taxon>Lactobacillales</taxon>
        <taxon>Lactobacillaceae</taxon>
        <taxon>Companilactobacillus</taxon>
    </lineage>
</organism>
<dbReference type="OrthoDB" id="2289760at2"/>
<dbReference type="Pfam" id="PF13240">
    <property type="entry name" value="Zn_Ribbon_1"/>
    <property type="match status" value="1"/>
</dbReference>
<evidence type="ECO:0000313" key="3">
    <source>
        <dbReference type="EMBL" id="ALB29833.1"/>
    </source>
</evidence>
<proteinExistence type="predicted"/>
<dbReference type="KEGG" id="lhi:JP39_10975"/>
<evidence type="ECO:0000256" key="1">
    <source>
        <dbReference type="SAM" id="Phobius"/>
    </source>
</evidence>
<dbReference type="STRING" id="1074467.JP39_10975"/>
<reference evidence="3 4" key="1">
    <citation type="submission" date="2015-08" db="EMBL/GenBank/DDBJ databases">
        <title>Genomic sequence of Lactobacillus heilongjiangensis DSM 28069, isolated from Chinese traditional pickle.</title>
        <authorList>
            <person name="Jiang X."/>
            <person name="Zheng B."/>
            <person name="Cheng H."/>
        </authorList>
    </citation>
    <scope>NUCLEOTIDE SEQUENCE [LARGE SCALE GENOMIC DNA]</scope>
    <source>
        <strain evidence="3 4">DSM 28069</strain>
    </source>
</reference>
<evidence type="ECO:0000313" key="4">
    <source>
        <dbReference type="Proteomes" id="UP000061546"/>
    </source>
</evidence>
<protein>
    <recommendedName>
        <fullName evidence="2">Zinc-ribbon domain-containing protein</fullName>
    </recommendedName>
</protein>
<evidence type="ECO:0000259" key="2">
    <source>
        <dbReference type="Pfam" id="PF13240"/>
    </source>
</evidence>
<dbReference type="InterPro" id="IPR026870">
    <property type="entry name" value="Zinc_ribbon_dom"/>
</dbReference>
<dbReference type="Proteomes" id="UP000061546">
    <property type="component" value="Chromosome"/>
</dbReference>
<name>A0A0K2LF72_9LACO</name>
<keyword evidence="1" id="KW-0472">Membrane</keyword>
<dbReference type="RefSeq" id="WP_041500169.1">
    <property type="nucleotide sequence ID" value="NZ_BJDV01000003.1"/>
</dbReference>
<feature type="transmembrane region" description="Helical" evidence="1">
    <location>
        <begin position="56"/>
        <end position="76"/>
    </location>
</feature>
<accession>A0A0K2LF72</accession>
<keyword evidence="1" id="KW-0812">Transmembrane</keyword>
<gene>
    <name evidence="3" type="ORF">JP39_10975</name>
</gene>
<dbReference type="EMBL" id="CP012559">
    <property type="protein sequence ID" value="ALB29833.1"/>
    <property type="molecule type" value="Genomic_DNA"/>
</dbReference>
<keyword evidence="1" id="KW-1133">Transmembrane helix</keyword>
<feature type="domain" description="Zinc-ribbon" evidence="2">
    <location>
        <begin position="2"/>
        <end position="24"/>
    </location>
</feature>
<dbReference type="AlphaFoldDB" id="A0A0K2LF72"/>
<sequence length="224" mass="24696">MHCSNCGAEIPEGAEFCPECGHKVGETVEHEKSKPEINLTPEMKESIKSHVNKKNIFRLILVLAVLIVGFVGYRLLYLPGVVKSEVAKTEFRTANYSVKANVLTKKIMITTENGEIYNLVAASTGNGFLTNPIGAEEQMMKMGKDLPGNWTIQIIQTTRSDAPRIMWQYSDGHESIRYQNSNEYRRAKQAYVEVSERKDATNSEIDSAVSGAVVGGLIGAALGR</sequence>
<keyword evidence="4" id="KW-1185">Reference proteome</keyword>